<reference evidence="2 3" key="1">
    <citation type="journal article" date="2018" name="PLoS Genet.">
        <title>Population sequencing reveals clonal diversity and ancestral inbreeding in the grapevine cultivar Chardonnay.</title>
        <authorList>
            <person name="Roach M.J."/>
            <person name="Johnson D.L."/>
            <person name="Bohlmann J."/>
            <person name="van Vuuren H.J."/>
            <person name="Jones S.J."/>
            <person name="Pretorius I.S."/>
            <person name="Schmidt S.A."/>
            <person name="Borneman A.R."/>
        </authorList>
    </citation>
    <scope>NUCLEOTIDE SEQUENCE [LARGE SCALE GENOMIC DNA]</scope>
    <source>
        <strain evidence="3">cv. Chardonnay</strain>
        <tissue evidence="2">Leaf</tissue>
    </source>
</reference>
<evidence type="ECO:0000313" key="2">
    <source>
        <dbReference type="EMBL" id="RVW69615.1"/>
    </source>
</evidence>
<feature type="region of interest" description="Disordered" evidence="1">
    <location>
        <begin position="191"/>
        <end position="233"/>
    </location>
</feature>
<organism evidence="2 3">
    <name type="scientific">Vitis vinifera</name>
    <name type="common">Grape</name>
    <dbReference type="NCBI Taxonomy" id="29760"/>
    <lineage>
        <taxon>Eukaryota</taxon>
        <taxon>Viridiplantae</taxon>
        <taxon>Streptophyta</taxon>
        <taxon>Embryophyta</taxon>
        <taxon>Tracheophyta</taxon>
        <taxon>Spermatophyta</taxon>
        <taxon>Magnoliopsida</taxon>
        <taxon>eudicotyledons</taxon>
        <taxon>Gunneridae</taxon>
        <taxon>Pentapetalae</taxon>
        <taxon>rosids</taxon>
        <taxon>Vitales</taxon>
        <taxon>Vitaceae</taxon>
        <taxon>Viteae</taxon>
        <taxon>Vitis</taxon>
    </lineage>
</organism>
<feature type="compositionally biased region" description="Low complexity" evidence="1">
    <location>
        <begin position="202"/>
        <end position="215"/>
    </location>
</feature>
<evidence type="ECO:0000256" key="1">
    <source>
        <dbReference type="SAM" id="MobiDB-lite"/>
    </source>
</evidence>
<sequence>MGSTLKVELRLCPSTGFEPVSYSTHHFRMASRGGDASTSAIGKDKKNVQIGEDVGRADVGKSIEQLNEPDGVIVFSKKQFNVRLRFPLSLLFKQFLHFTKIPHAFLHPNIVRILMGCSMLNMLYHLDISLLEVLFIYTIKMSKKEIFSLSADISSLQLVIGLLDSTKGAKKGYVVVSGPCDGPYEHPDHPFELRRSLGIPAPGGSSPTTSSTTRPPSKKFVPRPTEKALDLSPPFVSSFPSTSIEVGIDQGSSNSPSVPPSDTVQPCLELVVRPLSESTCPVEDKVPTATPGGKAKEKDAPAIPSSWEEIAMLLKAIPCFTAPEPPTSRVEEFFMFSHCHFVNLSGIPCMAGMARPSHVAQDSALRCTYPLLNILLRRRRKW</sequence>
<comment type="caution">
    <text evidence="2">The sequence shown here is derived from an EMBL/GenBank/DDBJ whole genome shotgun (WGS) entry which is preliminary data.</text>
</comment>
<name>A0A438GBM5_VITVI</name>
<proteinExistence type="predicted"/>
<gene>
    <name evidence="2" type="ORF">CK203_062631</name>
</gene>
<dbReference type="EMBL" id="QGNW01000489">
    <property type="protein sequence ID" value="RVW69615.1"/>
    <property type="molecule type" value="Genomic_DNA"/>
</dbReference>
<protein>
    <submittedName>
        <fullName evidence="2">Uncharacterized protein</fullName>
    </submittedName>
</protein>
<dbReference type="AlphaFoldDB" id="A0A438GBM5"/>
<evidence type="ECO:0000313" key="3">
    <source>
        <dbReference type="Proteomes" id="UP000288805"/>
    </source>
</evidence>
<accession>A0A438GBM5</accession>
<dbReference type="Proteomes" id="UP000288805">
    <property type="component" value="Unassembled WGS sequence"/>
</dbReference>
<feature type="region of interest" description="Disordered" evidence="1">
    <location>
        <begin position="281"/>
        <end position="301"/>
    </location>
</feature>